<comment type="caution">
    <text evidence="12">The sequence shown here is derived from an EMBL/GenBank/DDBJ whole genome shotgun (WGS) entry which is preliminary data.</text>
</comment>
<protein>
    <submittedName>
        <fullName evidence="12">Uncharacterized protein</fullName>
    </submittedName>
</protein>
<keyword evidence="5" id="KW-0479">Metal-binding</keyword>
<reference evidence="12 13" key="1">
    <citation type="submission" date="2020-08" db="EMBL/GenBank/DDBJ databases">
        <title>Aphidius gifuensis genome sequencing and assembly.</title>
        <authorList>
            <person name="Du Z."/>
        </authorList>
    </citation>
    <scope>NUCLEOTIDE SEQUENCE [LARGE SCALE GENOMIC DNA]</scope>
    <source>
        <strain evidence="12">YNYX2018</strain>
        <tissue evidence="12">Adults</tissue>
    </source>
</reference>
<evidence type="ECO:0000256" key="6">
    <source>
        <dbReference type="ARBA" id="ARBA00022801"/>
    </source>
</evidence>
<keyword evidence="6" id="KW-0378">Hydrolase</keyword>
<accession>A0A835CN32</accession>
<dbReference type="Gene3D" id="1.10.1380.10">
    <property type="entry name" value="Neutral endopeptidase , domain2"/>
    <property type="match status" value="2"/>
</dbReference>
<dbReference type="InterPro" id="IPR042089">
    <property type="entry name" value="Peptidase_M13_dom_2"/>
</dbReference>
<evidence type="ECO:0000313" key="12">
    <source>
        <dbReference type="EMBL" id="KAF7989089.1"/>
    </source>
</evidence>
<dbReference type="CDD" id="cd08662">
    <property type="entry name" value="M13"/>
    <property type="match status" value="2"/>
</dbReference>
<dbReference type="GO" id="GO:0016485">
    <property type="term" value="P:protein processing"/>
    <property type="evidence" value="ECO:0007669"/>
    <property type="project" value="TreeGrafter"/>
</dbReference>
<keyword evidence="7" id="KW-0862">Zinc</keyword>
<evidence type="ECO:0000256" key="2">
    <source>
        <dbReference type="ARBA" id="ARBA00004401"/>
    </source>
</evidence>
<feature type="domain" description="Peptidase M13 C-terminal" evidence="10">
    <location>
        <begin position="476"/>
        <end position="678"/>
    </location>
</feature>
<dbReference type="PROSITE" id="PS51885">
    <property type="entry name" value="NEPRILYSIN"/>
    <property type="match status" value="1"/>
</dbReference>
<evidence type="ECO:0000256" key="1">
    <source>
        <dbReference type="ARBA" id="ARBA00001947"/>
    </source>
</evidence>
<sequence>MKVTVFIIFLFVFSFDGLVFGHPITADKNVSDICETEACIHAASRILRSSNLNVNPCDDFYEFACGGYLNNTKPKNNIIGANYVNKLNDKFEENVEKIFKQDSKIDDFKYTKLAKTLYKACKACELDEFFELGRDWAIFKGSEWNESSFDFNKTIFKVGNTTQWKNYFFNFHVNHDYSSIIVKPDTSIFGDDVFIEDPNEEYLYKSMVKVATAIVKKMNISNYNTNYTQEIKKVINFELALSRSRLTKEQKLNSTFDRIEMTLDELTKNYSFFNWQEYISYYRGSPIDSSTKIVINNFSYMKKLNDLLNSTEIKTIANYVMWKHIDTNMIFFGYTPDKNKCFDFVLEYLPLAMGAIYIQNYDYSKMINSENNIENMILNIKEKIFEFIKKAEWIDNETKNKSIKKIQSAPDAAGYITKLTNNSIVDEFYKDLELFEDESILEAYARLDIFERKKMLTLNNETSWTRVASHMAESPAFFMFHVNAIAISYTILLNDIIYDSEKPYYMNYGSLGFLIGREITHAFEILGIKYDDNGPLNNDSSASILKKHFHEKLSCFVDQYGNYKTPGGKKVNGNISQRENIADNGGIRAAYQAYDNLSNTADKRLPGLFYTPRQMFWMSFANVRCEESTEKYMSSQMNNEYPPSKFRVLGTLSNMPEFAEDFNCPLGSNMNPTKKCSICTSSPWESKLLNLDINNLNTVNYSLVLLLAVIILNDVFEIFIFNNTWNFNNKKLYSHYQPSSTDNNNETCQTPACLEIASRLLHNMDPTVNPCHDFYQFTCGGFINSNYMTDEVDSFSVLKEQFLKNLEITLKKNSSVNEPKYLKLAITLYRLCNEESFRMYEDILIFLDRYGGWPVLKGSQWNKSDLNSQDILLKWHYFHHIAINLFKFDDFSISMEPLLFTLTVQDLAEGRNNTKVNKYYNKMIKTVKNMGVKHANYKDELDKILEFEIELSRGKISAQKKLNPTFDRVEMTLDELTKNYSFFDWQMIIDFTSHPQVNLSSTFTIINFSYLKKLSESLNSTEIKRILTNYMMWKYVENEKNTTGFPKDKDCVRDVIYNLPAAAATIYVQSYNNNSMMINARNDIIKMFFNIKEKFHRIIEEADWIDNHTKNKSLEKLNKLSRIEIGYIEVLTNTSKIDQYYENLQLFDNGSYSDALERTKQFLVNPLFINESYSVIVSMFAISYLLIPQNNYFYYKAPNYMNYGGLGFAIGHEMVHGFDVDNIHRNEKGTEDHSLWTEFSRNNFHNRSQCIIEQYGNYTMPEVGENVNGSAVQPETVSDNGGMKATYRAYEELSNSDKRLPGLDYSPRQLLWLSFGNAWCDKLSVDHIKKYINGTHPRNKFRVNGLVSNMPEFSKDFGCQPGSNMNPIKKCTVW</sequence>
<keyword evidence="9" id="KW-0732">Signal</keyword>
<evidence type="ECO:0000256" key="4">
    <source>
        <dbReference type="ARBA" id="ARBA00022670"/>
    </source>
</evidence>
<dbReference type="GO" id="GO:0004222">
    <property type="term" value="F:metalloendopeptidase activity"/>
    <property type="evidence" value="ECO:0007669"/>
    <property type="project" value="InterPro"/>
</dbReference>
<dbReference type="PANTHER" id="PTHR11733">
    <property type="entry name" value="ZINC METALLOPROTEASE FAMILY M13 NEPRILYSIN-RELATED"/>
    <property type="match status" value="1"/>
</dbReference>
<feature type="domain" description="Peptidase M13 C-terminal" evidence="10">
    <location>
        <begin position="1187"/>
        <end position="1373"/>
    </location>
</feature>
<keyword evidence="13" id="KW-1185">Reference proteome</keyword>
<name>A0A835CN32_APHGI</name>
<dbReference type="Gene3D" id="3.40.390.10">
    <property type="entry name" value="Collagenase (Catalytic Domain)"/>
    <property type="match status" value="2"/>
</dbReference>
<dbReference type="SUPFAM" id="SSF55486">
    <property type="entry name" value="Metalloproteases ('zincins'), catalytic domain"/>
    <property type="match status" value="2"/>
</dbReference>
<dbReference type="InterPro" id="IPR018497">
    <property type="entry name" value="Peptidase_M13_C"/>
</dbReference>
<keyword evidence="8" id="KW-0482">Metalloprotease</keyword>
<evidence type="ECO:0000256" key="3">
    <source>
        <dbReference type="ARBA" id="ARBA00007357"/>
    </source>
</evidence>
<dbReference type="InterPro" id="IPR008753">
    <property type="entry name" value="Peptidase_M13_N"/>
</dbReference>
<dbReference type="GO" id="GO:0046872">
    <property type="term" value="F:metal ion binding"/>
    <property type="evidence" value="ECO:0007669"/>
    <property type="project" value="UniProtKB-KW"/>
</dbReference>
<dbReference type="OrthoDB" id="6475849at2759"/>
<keyword evidence="4" id="KW-0645">Protease</keyword>
<comment type="cofactor">
    <cofactor evidence="1">
        <name>Zn(2+)</name>
        <dbReference type="ChEBI" id="CHEBI:29105"/>
    </cofactor>
</comment>
<evidence type="ECO:0000313" key="13">
    <source>
        <dbReference type="Proteomes" id="UP000639338"/>
    </source>
</evidence>
<gene>
    <name evidence="12" type="ORF">HCN44_007399</name>
</gene>
<dbReference type="Proteomes" id="UP000639338">
    <property type="component" value="Unassembled WGS sequence"/>
</dbReference>
<comment type="subcellular location">
    <subcellularLocation>
        <location evidence="2">Cell membrane</location>
        <topology evidence="2">Single-pass type II membrane protein</topology>
    </subcellularLocation>
</comment>
<feature type="domain" description="Peptidase M13 N-terminal" evidence="11">
    <location>
        <begin position="770"/>
        <end position="1127"/>
    </location>
</feature>
<evidence type="ECO:0000259" key="11">
    <source>
        <dbReference type="Pfam" id="PF05649"/>
    </source>
</evidence>
<feature type="signal peptide" evidence="9">
    <location>
        <begin position="1"/>
        <end position="21"/>
    </location>
</feature>
<dbReference type="InterPro" id="IPR024079">
    <property type="entry name" value="MetalloPept_cat_dom_sf"/>
</dbReference>
<dbReference type="GO" id="GO:0005886">
    <property type="term" value="C:plasma membrane"/>
    <property type="evidence" value="ECO:0007669"/>
    <property type="project" value="UniProtKB-SubCell"/>
</dbReference>
<dbReference type="Pfam" id="PF01431">
    <property type="entry name" value="Peptidase_M13"/>
    <property type="match status" value="2"/>
</dbReference>
<evidence type="ECO:0000256" key="5">
    <source>
        <dbReference type="ARBA" id="ARBA00022723"/>
    </source>
</evidence>
<proteinExistence type="inferred from homology"/>
<dbReference type="PRINTS" id="PR00786">
    <property type="entry name" value="NEPRILYSIN"/>
</dbReference>
<comment type="similarity">
    <text evidence="3">Belongs to the peptidase M13 family.</text>
</comment>
<evidence type="ECO:0000256" key="9">
    <source>
        <dbReference type="SAM" id="SignalP"/>
    </source>
</evidence>
<dbReference type="PANTHER" id="PTHR11733:SF224">
    <property type="entry name" value="NEPRILYSIN-2"/>
    <property type="match status" value="1"/>
</dbReference>
<feature type="chain" id="PRO_5032660291" evidence="9">
    <location>
        <begin position="22"/>
        <end position="1374"/>
    </location>
</feature>
<dbReference type="EMBL" id="JACMRX010000005">
    <property type="protein sequence ID" value="KAF7989089.1"/>
    <property type="molecule type" value="Genomic_DNA"/>
</dbReference>
<feature type="domain" description="Peptidase M13 N-terminal" evidence="11">
    <location>
        <begin position="56"/>
        <end position="409"/>
    </location>
</feature>
<evidence type="ECO:0000256" key="7">
    <source>
        <dbReference type="ARBA" id="ARBA00022833"/>
    </source>
</evidence>
<organism evidence="12 13">
    <name type="scientific">Aphidius gifuensis</name>
    <name type="common">Parasitoid wasp</name>
    <dbReference type="NCBI Taxonomy" id="684658"/>
    <lineage>
        <taxon>Eukaryota</taxon>
        <taxon>Metazoa</taxon>
        <taxon>Ecdysozoa</taxon>
        <taxon>Arthropoda</taxon>
        <taxon>Hexapoda</taxon>
        <taxon>Insecta</taxon>
        <taxon>Pterygota</taxon>
        <taxon>Neoptera</taxon>
        <taxon>Endopterygota</taxon>
        <taxon>Hymenoptera</taxon>
        <taxon>Apocrita</taxon>
        <taxon>Ichneumonoidea</taxon>
        <taxon>Braconidae</taxon>
        <taxon>Aphidiinae</taxon>
        <taxon>Aphidius</taxon>
    </lineage>
</organism>
<dbReference type="InterPro" id="IPR000718">
    <property type="entry name" value="Peptidase_M13"/>
</dbReference>
<evidence type="ECO:0000256" key="8">
    <source>
        <dbReference type="ARBA" id="ARBA00023049"/>
    </source>
</evidence>
<evidence type="ECO:0000259" key="10">
    <source>
        <dbReference type="Pfam" id="PF01431"/>
    </source>
</evidence>
<dbReference type="Pfam" id="PF05649">
    <property type="entry name" value="Peptidase_M13_N"/>
    <property type="match status" value="2"/>
</dbReference>